<comment type="caution">
    <text evidence="2">The sequence shown here is derived from an EMBL/GenBank/DDBJ whole genome shotgun (WGS) entry which is preliminary data.</text>
</comment>
<dbReference type="OrthoDB" id="4119398at2759"/>
<accession>A0A178ZEN4</accession>
<sequence>MPSSRKPQIINTNIPSLNQNLQPLSSGTDCVRSANSSLYNLRLMPPAPPPRIRTEENSPPPDLATLVKSAMGRPRAVVSKPGVKKAAPEDREEQEETSPKTAASRGKGKAKRKRKRRSSSSEREPDFTKYVQRMKALANNPPTFIGPLRFPGEPLPQTLTGAAEWDKMLWSWKLNRVAHKYIHQEYEKLAGRNINRKSLLIRFCKLKEQFALSGEINFPDGWLEQYPGDIKYQIISERTKDEREKKTKLISARTKAMEEIDSLLWETVQRIYREDYGQNVSCGTLKAQWKKVEKQTQSNATKDNDDN</sequence>
<dbReference type="RefSeq" id="XP_018691318.1">
    <property type="nucleotide sequence ID" value="XM_018838550.1"/>
</dbReference>
<evidence type="ECO:0000256" key="1">
    <source>
        <dbReference type="SAM" id="MobiDB-lite"/>
    </source>
</evidence>
<dbReference type="GeneID" id="30011209"/>
<dbReference type="STRING" id="1367422.A0A178ZEN4"/>
<dbReference type="AlphaFoldDB" id="A0A178ZEN4"/>
<protein>
    <submittedName>
        <fullName evidence="2">Uncharacterized protein</fullName>
    </submittedName>
</protein>
<keyword evidence="3" id="KW-1185">Reference proteome</keyword>
<dbReference type="Proteomes" id="UP000078343">
    <property type="component" value="Unassembled WGS sequence"/>
</dbReference>
<dbReference type="EMBL" id="LVYI01000006">
    <property type="protein sequence ID" value="OAP57951.1"/>
    <property type="molecule type" value="Genomic_DNA"/>
</dbReference>
<name>A0A178ZEN4_9EURO</name>
<organism evidence="2 3">
    <name type="scientific">Fonsecaea erecta</name>
    <dbReference type="NCBI Taxonomy" id="1367422"/>
    <lineage>
        <taxon>Eukaryota</taxon>
        <taxon>Fungi</taxon>
        <taxon>Dikarya</taxon>
        <taxon>Ascomycota</taxon>
        <taxon>Pezizomycotina</taxon>
        <taxon>Eurotiomycetes</taxon>
        <taxon>Chaetothyriomycetidae</taxon>
        <taxon>Chaetothyriales</taxon>
        <taxon>Herpotrichiellaceae</taxon>
        <taxon>Fonsecaea</taxon>
    </lineage>
</organism>
<gene>
    <name evidence="2" type="ORF">AYL99_07041</name>
</gene>
<evidence type="ECO:0000313" key="3">
    <source>
        <dbReference type="Proteomes" id="UP000078343"/>
    </source>
</evidence>
<proteinExistence type="predicted"/>
<feature type="compositionally biased region" description="Basic residues" evidence="1">
    <location>
        <begin position="106"/>
        <end position="118"/>
    </location>
</feature>
<feature type="region of interest" description="Disordered" evidence="1">
    <location>
        <begin position="40"/>
        <end position="128"/>
    </location>
</feature>
<evidence type="ECO:0000313" key="2">
    <source>
        <dbReference type="EMBL" id="OAP57951.1"/>
    </source>
</evidence>
<reference evidence="2 3" key="1">
    <citation type="submission" date="2016-04" db="EMBL/GenBank/DDBJ databases">
        <title>Draft genome of Fonsecaea erecta CBS 125763.</title>
        <authorList>
            <person name="Weiss V.A."/>
            <person name="Vicente V.A."/>
            <person name="Raittz R.T."/>
            <person name="Moreno L.F."/>
            <person name="De Souza E.M."/>
            <person name="Pedrosa F.O."/>
            <person name="Steffens M.B."/>
            <person name="Faoro H."/>
            <person name="Tadra-Sfeir M.Z."/>
            <person name="Najafzadeh M.J."/>
            <person name="Felipe M.S."/>
            <person name="Teixeira M."/>
            <person name="Sun J."/>
            <person name="Xi L."/>
            <person name="Gomes R."/>
            <person name="De Azevedo C.M."/>
            <person name="Salgado C.G."/>
            <person name="Da Silva M.B."/>
            <person name="Nascimento M.F."/>
            <person name="Queiroz-Telles F."/>
            <person name="Attili D.S."/>
            <person name="Gorbushina A."/>
        </authorList>
    </citation>
    <scope>NUCLEOTIDE SEQUENCE [LARGE SCALE GENOMIC DNA]</scope>
    <source>
        <strain evidence="2 3">CBS 125763</strain>
    </source>
</reference>